<dbReference type="AlphaFoldDB" id="A0A6G6WAR2"/>
<evidence type="ECO:0000256" key="1">
    <source>
        <dbReference type="ARBA" id="ARBA00022679"/>
    </source>
</evidence>
<name>A0A6G6WAR2_9ACTN</name>
<keyword evidence="6" id="KW-1185">Reference proteome</keyword>
<dbReference type="Pfam" id="PF01983">
    <property type="entry name" value="CofC"/>
    <property type="match status" value="1"/>
</dbReference>
<gene>
    <name evidence="5" type="primary">cofC</name>
    <name evidence="5" type="ORF">G5V58_05620</name>
</gene>
<evidence type="ECO:0000256" key="4">
    <source>
        <dbReference type="ARBA" id="ARBA00023134"/>
    </source>
</evidence>
<dbReference type="NCBIfam" id="TIGR03552">
    <property type="entry name" value="F420_cofC"/>
    <property type="match status" value="1"/>
</dbReference>
<keyword evidence="1 5" id="KW-0808">Transferase</keyword>
<dbReference type="Gene3D" id="3.90.550.10">
    <property type="entry name" value="Spore Coat Polysaccharide Biosynthesis Protein SpsA, Chain A"/>
    <property type="match status" value="1"/>
</dbReference>
<dbReference type="InterPro" id="IPR029044">
    <property type="entry name" value="Nucleotide-diphossugar_trans"/>
</dbReference>
<dbReference type="PANTHER" id="PTHR40392">
    <property type="entry name" value="2-PHOSPHO-L-LACTATE GUANYLYLTRANSFERASE"/>
    <property type="match status" value="1"/>
</dbReference>
<proteinExistence type="predicted"/>
<sequence>MQRYVALVPVKPPALGKSRLVGLADDERRALAAAFALDTVAACLAAEHVAQVLVATDDAAFSVRLGELGAVTIPDGVAMDLNGTLTQSAAEARRRWPDLVPVALTADLPAVTGPDLDAVLATLAPGEPAYVPDAEGLGTTLYTAAYGDFRPRFGPGSALAHEGTGARPLTDAHPRLRRDVDDLDDLAAALALGVGPRTAERAATLR</sequence>
<keyword evidence="4" id="KW-0342">GTP-binding</keyword>
<dbReference type="SUPFAM" id="SSF53448">
    <property type="entry name" value="Nucleotide-diphospho-sugar transferases"/>
    <property type="match status" value="1"/>
</dbReference>
<keyword evidence="3" id="KW-0547">Nucleotide-binding</keyword>
<dbReference type="RefSeq" id="WP_165229594.1">
    <property type="nucleotide sequence ID" value="NZ_CP049257.1"/>
</dbReference>
<dbReference type="EC" id="2.7.7.68" evidence="5"/>
<protein>
    <submittedName>
        <fullName evidence="5">2-phospho-L-lactate guanylyltransferase</fullName>
        <ecNumber evidence="5">2.7.7.68</ecNumber>
    </submittedName>
</protein>
<dbReference type="Proteomes" id="UP000502996">
    <property type="component" value="Chromosome"/>
</dbReference>
<evidence type="ECO:0000256" key="2">
    <source>
        <dbReference type="ARBA" id="ARBA00022695"/>
    </source>
</evidence>
<keyword evidence="2 5" id="KW-0548">Nucleotidyltransferase</keyword>
<dbReference type="InterPro" id="IPR002835">
    <property type="entry name" value="CofC"/>
</dbReference>
<dbReference type="GO" id="GO:0005525">
    <property type="term" value="F:GTP binding"/>
    <property type="evidence" value="ECO:0007669"/>
    <property type="project" value="UniProtKB-KW"/>
</dbReference>
<reference evidence="5 6" key="1">
    <citation type="submission" date="2020-02" db="EMBL/GenBank/DDBJ databases">
        <title>Full genome sequence of Nocardioides sp. R-3366.</title>
        <authorList>
            <person name="Im W.-T."/>
        </authorList>
    </citation>
    <scope>NUCLEOTIDE SEQUENCE [LARGE SCALE GENOMIC DNA]</scope>
    <source>
        <strain evidence="5 6">R-3366</strain>
    </source>
</reference>
<evidence type="ECO:0000313" key="6">
    <source>
        <dbReference type="Proteomes" id="UP000502996"/>
    </source>
</evidence>
<organism evidence="5 6">
    <name type="scientific">Nocardioides anomalus</name>
    <dbReference type="NCBI Taxonomy" id="2712223"/>
    <lineage>
        <taxon>Bacteria</taxon>
        <taxon>Bacillati</taxon>
        <taxon>Actinomycetota</taxon>
        <taxon>Actinomycetes</taxon>
        <taxon>Propionibacteriales</taxon>
        <taxon>Nocardioidaceae</taxon>
        <taxon>Nocardioides</taxon>
    </lineage>
</organism>
<evidence type="ECO:0000256" key="3">
    <source>
        <dbReference type="ARBA" id="ARBA00022741"/>
    </source>
</evidence>
<accession>A0A6G6WAR2</accession>
<dbReference type="KEGG" id="nano:G5V58_05620"/>
<dbReference type="EMBL" id="CP049257">
    <property type="protein sequence ID" value="QIG42314.1"/>
    <property type="molecule type" value="Genomic_DNA"/>
</dbReference>
<dbReference type="PANTHER" id="PTHR40392:SF1">
    <property type="entry name" value="2-PHOSPHO-L-LACTATE GUANYLYLTRANSFERASE"/>
    <property type="match status" value="1"/>
</dbReference>
<evidence type="ECO:0000313" key="5">
    <source>
        <dbReference type="EMBL" id="QIG42314.1"/>
    </source>
</evidence>
<dbReference type="GO" id="GO:0043814">
    <property type="term" value="F:phospholactate guanylyltransferase activity"/>
    <property type="evidence" value="ECO:0007669"/>
    <property type="project" value="UniProtKB-EC"/>
</dbReference>